<reference evidence="3 4" key="1">
    <citation type="journal article" date="2015" name="Genome Announc.">
        <title>Genome Assemblies of Three Soil-Associated Devosia species: D. insulae, D. limi, and D. soli.</title>
        <authorList>
            <person name="Hassan Y.I."/>
            <person name="Lepp D."/>
            <person name="Zhou T."/>
        </authorList>
    </citation>
    <scope>NUCLEOTIDE SEQUENCE [LARGE SCALE GENOMIC DNA]</scope>
    <source>
        <strain evidence="3 4">DS-56</strain>
    </source>
</reference>
<name>A0A1E5XW20_9HYPH</name>
<dbReference type="Proteomes" id="UP000095463">
    <property type="component" value="Unassembled WGS sequence"/>
</dbReference>
<dbReference type="InterPro" id="IPR055170">
    <property type="entry name" value="GFO_IDH_MocA-like_dom"/>
</dbReference>
<dbReference type="EMBL" id="LAJE02000055">
    <property type="protein sequence ID" value="OEO32787.1"/>
    <property type="molecule type" value="Genomic_DNA"/>
</dbReference>
<dbReference type="Pfam" id="PF22725">
    <property type="entry name" value="GFO_IDH_MocA_C3"/>
    <property type="match status" value="1"/>
</dbReference>
<dbReference type="AlphaFoldDB" id="A0A1E5XW20"/>
<dbReference type="InterPro" id="IPR036291">
    <property type="entry name" value="NAD(P)-bd_dom_sf"/>
</dbReference>
<evidence type="ECO:0000313" key="4">
    <source>
        <dbReference type="Proteomes" id="UP000095463"/>
    </source>
</evidence>
<protein>
    <recommendedName>
        <fullName evidence="5">Oxidoreductase</fullName>
    </recommendedName>
</protein>
<keyword evidence="4" id="KW-1185">Reference proteome</keyword>
<organism evidence="3 4">
    <name type="scientific">Devosia insulae DS-56</name>
    <dbReference type="NCBI Taxonomy" id="1116389"/>
    <lineage>
        <taxon>Bacteria</taxon>
        <taxon>Pseudomonadati</taxon>
        <taxon>Pseudomonadota</taxon>
        <taxon>Alphaproteobacteria</taxon>
        <taxon>Hyphomicrobiales</taxon>
        <taxon>Devosiaceae</taxon>
        <taxon>Devosia</taxon>
    </lineage>
</organism>
<feature type="domain" description="GFO/IDH/MocA-like oxidoreductase" evidence="2">
    <location>
        <begin position="131"/>
        <end position="249"/>
    </location>
</feature>
<dbReference type="Pfam" id="PF01408">
    <property type="entry name" value="GFO_IDH_MocA"/>
    <property type="match status" value="1"/>
</dbReference>
<dbReference type="Gene3D" id="3.30.360.10">
    <property type="entry name" value="Dihydrodipicolinate Reductase, domain 2"/>
    <property type="match status" value="1"/>
</dbReference>
<dbReference type="InterPro" id="IPR051450">
    <property type="entry name" value="Gfo/Idh/MocA_Oxidoreductases"/>
</dbReference>
<dbReference type="InterPro" id="IPR000683">
    <property type="entry name" value="Gfo/Idh/MocA-like_OxRdtase_N"/>
</dbReference>
<evidence type="ECO:0008006" key="5">
    <source>
        <dbReference type="Google" id="ProtNLM"/>
    </source>
</evidence>
<evidence type="ECO:0000259" key="2">
    <source>
        <dbReference type="Pfam" id="PF22725"/>
    </source>
</evidence>
<gene>
    <name evidence="3" type="ORF">VW23_009895</name>
</gene>
<dbReference type="Gene3D" id="3.40.50.720">
    <property type="entry name" value="NAD(P)-binding Rossmann-like Domain"/>
    <property type="match status" value="1"/>
</dbReference>
<accession>A0A1E5XW20</accession>
<evidence type="ECO:0000313" key="3">
    <source>
        <dbReference type="EMBL" id="OEO32787.1"/>
    </source>
</evidence>
<dbReference type="GO" id="GO:0000166">
    <property type="term" value="F:nucleotide binding"/>
    <property type="evidence" value="ECO:0007669"/>
    <property type="project" value="InterPro"/>
</dbReference>
<proteinExistence type="predicted"/>
<comment type="caution">
    <text evidence="3">The sequence shown here is derived from an EMBL/GenBank/DDBJ whole genome shotgun (WGS) entry which is preliminary data.</text>
</comment>
<dbReference type="SUPFAM" id="SSF51735">
    <property type="entry name" value="NAD(P)-binding Rossmann-fold domains"/>
    <property type="match status" value="1"/>
</dbReference>
<feature type="domain" description="Gfo/Idh/MocA-like oxidoreductase N-terminal" evidence="1">
    <location>
        <begin position="4"/>
        <end position="123"/>
    </location>
</feature>
<dbReference type="RefSeq" id="WP_069908084.1">
    <property type="nucleotide sequence ID" value="NZ_LAJE02000055.1"/>
</dbReference>
<evidence type="ECO:0000259" key="1">
    <source>
        <dbReference type="Pfam" id="PF01408"/>
    </source>
</evidence>
<sequence>MDKLRIGIIGLGWFGEIHAETIMGVPNLELAALCTRTEDRLTALGEKFGVEKLYRDYHDMLADPEIDAVSICTMWDQHTEPAIAALKAGKHVFLEKPIASTVEDANKIIAASKGAKGILFIGHIVRFNPRYRMAKQAIAEGRIGKVVALSSRRNIPAAWTPTILNKIGPIVGDAIHDTDIMLWLTGDKIVSAYAQTVDVRGLKHPDIGQTMFRFAGGATATLETVWCMPTQTPFDIDERMSIIGTEGIIHVQDTFPPLGIVDANKLHSPDITYWPMFDGVRGGALREEFNYFTSCALSGSTPKIGVPEDAAAALQATLAAEESARTGNVVRIG</sequence>
<dbReference type="SUPFAM" id="SSF55347">
    <property type="entry name" value="Glyceraldehyde-3-phosphate dehydrogenase-like, C-terminal domain"/>
    <property type="match status" value="1"/>
</dbReference>
<dbReference type="PANTHER" id="PTHR43377">
    <property type="entry name" value="BILIVERDIN REDUCTASE A"/>
    <property type="match status" value="1"/>
</dbReference>
<dbReference type="PANTHER" id="PTHR43377:SF1">
    <property type="entry name" value="BILIVERDIN REDUCTASE A"/>
    <property type="match status" value="1"/>
</dbReference>